<evidence type="ECO:0000256" key="2">
    <source>
        <dbReference type="ARBA" id="ARBA00022692"/>
    </source>
</evidence>
<evidence type="ECO:0000256" key="1">
    <source>
        <dbReference type="ARBA" id="ARBA00004127"/>
    </source>
</evidence>
<dbReference type="Pfam" id="PF06803">
    <property type="entry name" value="DUF1232"/>
    <property type="match status" value="1"/>
</dbReference>
<keyword evidence="2 5" id="KW-0812">Transmembrane</keyword>
<gene>
    <name evidence="7" type="ORF">GFC30_779</name>
</gene>
<dbReference type="GO" id="GO:0012505">
    <property type="term" value="C:endomembrane system"/>
    <property type="evidence" value="ECO:0007669"/>
    <property type="project" value="UniProtKB-SubCell"/>
</dbReference>
<name>A0A161HYC9_9BACL</name>
<dbReference type="KEGG" id="aamy:GFC30_779"/>
<proteinExistence type="predicted"/>
<protein>
    <recommendedName>
        <fullName evidence="6">DUF1232 domain-containing protein</fullName>
    </recommendedName>
</protein>
<feature type="transmembrane region" description="Helical" evidence="5">
    <location>
        <begin position="28"/>
        <end position="45"/>
    </location>
</feature>
<evidence type="ECO:0000256" key="4">
    <source>
        <dbReference type="ARBA" id="ARBA00023136"/>
    </source>
</evidence>
<dbReference type="InterPro" id="IPR010652">
    <property type="entry name" value="DUF1232"/>
</dbReference>
<comment type="subcellular location">
    <subcellularLocation>
        <location evidence="1">Endomembrane system</location>
        <topology evidence="1">Multi-pass membrane protein</topology>
    </subcellularLocation>
</comment>
<feature type="domain" description="DUF1232" evidence="6">
    <location>
        <begin position="30"/>
        <end position="66"/>
    </location>
</feature>
<dbReference type="Proteomes" id="UP000076865">
    <property type="component" value="Chromosome"/>
</dbReference>
<keyword evidence="8" id="KW-1185">Reference proteome</keyword>
<accession>A0A161HYC9</accession>
<feature type="transmembrane region" description="Helical" evidence="5">
    <location>
        <begin position="99"/>
        <end position="121"/>
    </location>
</feature>
<dbReference type="OrthoDB" id="9800202at2"/>
<keyword evidence="4 5" id="KW-0472">Membrane</keyword>
<sequence>MNLKEKAKAIKIYIPALFIAMKRKDTPIAAKIIAGITVGYALSPIDVIPDFIPVLGYLDDLIILPLLAALAIKFIPDEIMEICKTEAEGMWKDGKPKKWYYAIPIIVFWILIVSLVPWKIFI</sequence>
<keyword evidence="3 5" id="KW-1133">Transmembrane helix</keyword>
<dbReference type="RefSeq" id="WP_066322984.1">
    <property type="nucleotide sequence ID" value="NZ_CP015438.1"/>
</dbReference>
<reference evidence="7 8" key="1">
    <citation type="journal article" date="2006" name="Syst. Appl. Microbiol.">
        <title>Anoxybacillus amylolyticus sp. nov., a thermophilic amylase producing bacterium isolated from Mount Rittmann (Antarctica).</title>
        <authorList>
            <person name="Poli A."/>
            <person name="Esposito E."/>
            <person name="Lama L."/>
            <person name="Orlando P."/>
            <person name="Nicolaus G."/>
            <person name="de Appolonia F."/>
            <person name="Gambacorta A."/>
            <person name="Nicolaus B."/>
        </authorList>
    </citation>
    <scope>NUCLEOTIDE SEQUENCE [LARGE SCALE GENOMIC DNA]</scope>
    <source>
        <strain evidence="7 8">DSM 15939</strain>
    </source>
</reference>
<evidence type="ECO:0000313" key="7">
    <source>
        <dbReference type="EMBL" id="ANB60480.1"/>
    </source>
</evidence>
<evidence type="ECO:0000256" key="3">
    <source>
        <dbReference type="ARBA" id="ARBA00022989"/>
    </source>
</evidence>
<evidence type="ECO:0000313" key="8">
    <source>
        <dbReference type="Proteomes" id="UP000076865"/>
    </source>
</evidence>
<evidence type="ECO:0000256" key="5">
    <source>
        <dbReference type="SAM" id="Phobius"/>
    </source>
</evidence>
<dbReference type="EMBL" id="CP015438">
    <property type="protein sequence ID" value="ANB60480.1"/>
    <property type="molecule type" value="Genomic_DNA"/>
</dbReference>
<evidence type="ECO:0000259" key="6">
    <source>
        <dbReference type="Pfam" id="PF06803"/>
    </source>
</evidence>
<organism evidence="7 8">
    <name type="scientific">Anoxybacteroides amylolyticum</name>
    <dbReference type="NCBI Taxonomy" id="294699"/>
    <lineage>
        <taxon>Bacteria</taxon>
        <taxon>Bacillati</taxon>
        <taxon>Bacillota</taxon>
        <taxon>Bacilli</taxon>
        <taxon>Bacillales</taxon>
        <taxon>Anoxybacillaceae</taxon>
        <taxon>Anoxybacteroides</taxon>
    </lineage>
</organism>
<dbReference type="AlphaFoldDB" id="A0A161HYC9"/>
<dbReference type="PATRIC" id="fig|294699.3.peg.785"/>